<comment type="caution">
    <text evidence="2">The sequence shown here is derived from an EMBL/GenBank/DDBJ whole genome shotgun (WGS) entry which is preliminary data.</text>
</comment>
<keyword evidence="3" id="KW-1185">Reference proteome</keyword>
<dbReference type="EMBL" id="JAFIRN010000012">
    <property type="protein sequence ID" value="KAG5838441.1"/>
    <property type="molecule type" value="Genomic_DNA"/>
</dbReference>
<evidence type="ECO:0000313" key="2">
    <source>
        <dbReference type="EMBL" id="KAG5838441.1"/>
    </source>
</evidence>
<gene>
    <name evidence="2" type="ORF">ANANG_G00223740</name>
</gene>
<sequence length="99" mass="10914">MTKSKGQPFSAASTEDETEKSASIGDGNDVSYESPRSSCLPSGFDSVSRTELILSIPVAHCKAAEHSPRAGIYILSVYPPQEYLMSDWQCDFFCFFRCC</sequence>
<protein>
    <submittedName>
        <fullName evidence="2">Uncharacterized protein</fullName>
    </submittedName>
</protein>
<reference evidence="2" key="1">
    <citation type="submission" date="2021-01" db="EMBL/GenBank/DDBJ databases">
        <title>A chromosome-scale assembly of European eel, Anguilla anguilla.</title>
        <authorList>
            <person name="Henkel C."/>
            <person name="Jong-Raadsen S.A."/>
            <person name="Dufour S."/>
            <person name="Weltzien F.-A."/>
            <person name="Palstra A.P."/>
            <person name="Pelster B."/>
            <person name="Spaink H.P."/>
            <person name="Van Den Thillart G.E."/>
            <person name="Jansen H."/>
            <person name="Zahm M."/>
            <person name="Klopp C."/>
            <person name="Cedric C."/>
            <person name="Louis A."/>
            <person name="Berthelot C."/>
            <person name="Parey E."/>
            <person name="Roest Crollius H."/>
            <person name="Montfort J."/>
            <person name="Robinson-Rechavi M."/>
            <person name="Bucao C."/>
            <person name="Bouchez O."/>
            <person name="Gislard M."/>
            <person name="Lluch J."/>
            <person name="Milhes M."/>
            <person name="Lampietro C."/>
            <person name="Lopez Roques C."/>
            <person name="Donnadieu C."/>
            <person name="Braasch I."/>
            <person name="Desvignes T."/>
            <person name="Postlethwait J."/>
            <person name="Bobe J."/>
            <person name="Guiguen Y."/>
            <person name="Dirks R."/>
        </authorList>
    </citation>
    <scope>NUCLEOTIDE SEQUENCE</scope>
    <source>
        <strain evidence="2">Tag_6206</strain>
        <tissue evidence="2">Liver</tissue>
    </source>
</reference>
<name>A0A9D3LWM5_ANGAN</name>
<organism evidence="2 3">
    <name type="scientific">Anguilla anguilla</name>
    <name type="common">European freshwater eel</name>
    <name type="synonym">Muraena anguilla</name>
    <dbReference type="NCBI Taxonomy" id="7936"/>
    <lineage>
        <taxon>Eukaryota</taxon>
        <taxon>Metazoa</taxon>
        <taxon>Chordata</taxon>
        <taxon>Craniata</taxon>
        <taxon>Vertebrata</taxon>
        <taxon>Euteleostomi</taxon>
        <taxon>Actinopterygii</taxon>
        <taxon>Neopterygii</taxon>
        <taxon>Teleostei</taxon>
        <taxon>Anguilliformes</taxon>
        <taxon>Anguillidae</taxon>
        <taxon>Anguilla</taxon>
    </lineage>
</organism>
<feature type="region of interest" description="Disordered" evidence="1">
    <location>
        <begin position="1"/>
        <end position="44"/>
    </location>
</feature>
<feature type="compositionally biased region" description="Polar residues" evidence="1">
    <location>
        <begin position="34"/>
        <end position="44"/>
    </location>
</feature>
<evidence type="ECO:0000313" key="3">
    <source>
        <dbReference type="Proteomes" id="UP001044222"/>
    </source>
</evidence>
<dbReference type="AlphaFoldDB" id="A0A9D3LWM5"/>
<dbReference type="Proteomes" id="UP001044222">
    <property type="component" value="Chromosome 12"/>
</dbReference>
<evidence type="ECO:0000256" key="1">
    <source>
        <dbReference type="SAM" id="MobiDB-lite"/>
    </source>
</evidence>
<feature type="compositionally biased region" description="Polar residues" evidence="1">
    <location>
        <begin position="1"/>
        <end position="13"/>
    </location>
</feature>
<proteinExistence type="predicted"/>
<accession>A0A9D3LWM5</accession>